<dbReference type="NCBIfam" id="NF033441">
    <property type="entry name" value="BREX_BrxC"/>
    <property type="match status" value="1"/>
</dbReference>
<evidence type="ECO:0000259" key="2">
    <source>
        <dbReference type="Pfam" id="PF25792"/>
    </source>
</evidence>
<gene>
    <name evidence="4" type="primary">brxC</name>
    <name evidence="4" type="ORF">EHE19_013505</name>
</gene>
<keyword evidence="5" id="KW-1185">Reference proteome</keyword>
<evidence type="ECO:0000259" key="1">
    <source>
        <dbReference type="Pfam" id="PF25791"/>
    </source>
</evidence>
<dbReference type="InterPro" id="IPR058037">
    <property type="entry name" value="BREX_BrxC_helical"/>
</dbReference>
<evidence type="ECO:0000313" key="5">
    <source>
        <dbReference type="Proteomes" id="UP000306409"/>
    </source>
</evidence>
<protein>
    <submittedName>
        <fullName evidence="4">BREX system P-loop protein BrxC</fullName>
    </submittedName>
</protein>
<sequence length="1191" mass="136978">MLIRNMFEKDITREIQGVIKVDQREEEIIYNDLEEYVVTRELYKHLDTFFSAYIKSINGRTDKMGCWISGFFGSGKSHFLKILSYLLKNVEVKGKKAVSFFDGKIDNPALLANMKLAGDISSDVILFNIDYKADSDSKLNKDAIVKVFMKVFNEMQGFCGSMPWVAEIEYQMSKEGTYEAFKNKFLELSGQDWEDARNDFYFEGDNIVQALADTTKMSVESARNWYEKCESTYNLSVEKFAQRVREYIESKPRNYHLVFLCDEIGQYIGDNTDLLLNLQTVVEALGTQCGGKAWVICTSQQDIDSIVKVKSDQFSKILGRFDTRLSLSSANVDEVIKRRLLDKKTAARETLELYFSDKEAILKNQLSFSADAAEMKIYKNSMDFAAVYPFVPYQFHLVQSIFNGIRLHGASGKHLSEGERSLLSGFQESAIKYLDKELGTLIPLQAFYDTIDKFLDHNIKIVIDRAERNDNLEKPFDIDVLKVLFMLKYVKELPANIDNLSAVMLSFVDEDKLVLKKKIDASLRRLEKQTLIQKNGDRYIFLTNEEQDINKEIQNISIDSGELIDKIGDEIFAGIYPDRKYKYSRYDFGFNQIIDDRPRGNQKEELTLRILTPYYSGDTTDTGLKLLSYHGNALVIKLPDDTSFIEEMERAMKIDAFLRRKSGVLATEEVELIKASKTAEIRTRRERSREQLIDALKKADMYALGNKLDIREKSVQERISEGFKVLVEGIYTKLGYIKKFIDTTSELAGLLMKDNRQMRLSNMPDGENPNKLAIEELTAFLTRNSERNIPTTVKTILDLYSKAPYGYRELDIQGLIAELLREQEIRLIYGSEYIEASNPQIINYLTKRDFVERVLVKIRTRVSSSLLNNVKTLAKELFNRTALPSDEDGLMVSFKELCQGEHDTIVDLLGEYKVASYPGKQVLEDGKKIFSEILKIKDSTEFFSRMAEVSDDLLDYEEKASDIKKFFAGNQREIFDKALKMLSLFEANRTYFTDSTIAVGIIKEIESIVESPMPYSQIIKLPDLVEKFRVEFGVLLEKECEPVKKIIENDYSKVIKELDELSASEQLRAESKKEFENLLYRIDHANNMYEAIAMKTESDRLKIRLIEKINAEYKKRNASVGGTYSGTSTIGEDDKSPNSNYKTSRTINVTVNELFEETWIIRNDEDIDRLLGELKQKLKQKLTTDTVIKLL</sequence>
<feature type="domain" description="Probable ATP-binding protein BrxC winged helix-turn-helix" evidence="1">
    <location>
        <begin position="733"/>
        <end position="859"/>
    </location>
</feature>
<dbReference type="SUPFAM" id="SSF52540">
    <property type="entry name" value="P-loop containing nucleoside triphosphate hydrolases"/>
    <property type="match status" value="1"/>
</dbReference>
<proteinExistence type="predicted"/>
<dbReference type="KEGG" id="rher:EHE19_013505"/>
<feature type="domain" description="Probable ATP-binding protein BrxC alpha-helical" evidence="2">
    <location>
        <begin position="867"/>
        <end position="989"/>
    </location>
</feature>
<dbReference type="InterPro" id="IPR047679">
    <property type="entry name" value="BREX_BrxC"/>
</dbReference>
<dbReference type="AlphaFoldDB" id="A0A4U7J8Z8"/>
<name>A0A4U7J8Z8_9FIRM</name>
<dbReference type="OrthoDB" id="3201900at2"/>
<evidence type="ECO:0000313" key="4">
    <source>
        <dbReference type="EMBL" id="QNU65900.1"/>
    </source>
</evidence>
<dbReference type="Pfam" id="PF25796">
    <property type="entry name" value="BREX_BrxC_4th"/>
    <property type="match status" value="1"/>
</dbReference>
<dbReference type="Pfam" id="PF25791">
    <property type="entry name" value="WHD_BREX_BrxC"/>
    <property type="match status" value="1"/>
</dbReference>
<dbReference type="InterPro" id="IPR058036">
    <property type="entry name" value="BREX_BrxC_4th"/>
</dbReference>
<dbReference type="Proteomes" id="UP000306409">
    <property type="component" value="Chromosome"/>
</dbReference>
<feature type="domain" description="Probable ATP-binding protein BrxC 4th six-stranded beta-sheet" evidence="3">
    <location>
        <begin position="557"/>
        <end position="726"/>
    </location>
</feature>
<dbReference type="EMBL" id="CP061336">
    <property type="protein sequence ID" value="QNU65900.1"/>
    <property type="molecule type" value="Genomic_DNA"/>
</dbReference>
<reference evidence="4 5" key="1">
    <citation type="submission" date="2020-09" db="EMBL/GenBank/DDBJ databases">
        <title>Characterization and genome sequencing of Ruminiclostridium sp. nov. MA18.</title>
        <authorList>
            <person name="Rettenmaier R."/>
            <person name="Kowollik M.-L."/>
            <person name="Liebl W."/>
            <person name="Zverlov V."/>
        </authorList>
    </citation>
    <scope>NUCLEOTIDE SEQUENCE [LARGE SCALE GENOMIC DNA]</scope>
    <source>
        <strain evidence="4 5">MA18</strain>
    </source>
</reference>
<dbReference type="InterPro" id="IPR027417">
    <property type="entry name" value="P-loop_NTPase"/>
</dbReference>
<organism evidence="4 5">
    <name type="scientific">Ruminiclostridium herbifermentans</name>
    <dbReference type="NCBI Taxonomy" id="2488810"/>
    <lineage>
        <taxon>Bacteria</taxon>
        <taxon>Bacillati</taxon>
        <taxon>Bacillota</taxon>
        <taxon>Clostridia</taxon>
        <taxon>Eubacteriales</taxon>
        <taxon>Oscillospiraceae</taxon>
        <taxon>Ruminiclostridium</taxon>
    </lineage>
</organism>
<dbReference type="RefSeq" id="WP_137698823.1">
    <property type="nucleotide sequence ID" value="NZ_CP061336.1"/>
</dbReference>
<evidence type="ECO:0000259" key="3">
    <source>
        <dbReference type="Pfam" id="PF25796"/>
    </source>
</evidence>
<dbReference type="InterPro" id="IPR058038">
    <property type="entry name" value="BREX_BrxC_wHTH"/>
</dbReference>
<accession>A0A4U7J8Z8</accession>
<dbReference type="Pfam" id="PF25792">
    <property type="entry name" value="BREX_BrxC_helical"/>
    <property type="match status" value="1"/>
</dbReference>